<dbReference type="GO" id="GO:0005737">
    <property type="term" value="C:cytoplasm"/>
    <property type="evidence" value="ECO:0007669"/>
    <property type="project" value="UniProtKB-SubCell"/>
</dbReference>
<comment type="subcellular location">
    <subcellularLocation>
        <location evidence="13">Cytoplasm</location>
    </subcellularLocation>
</comment>
<dbReference type="PROSITE" id="PS00627">
    <property type="entry name" value="GHMP_KINASES_ATP"/>
    <property type="match status" value="1"/>
</dbReference>
<dbReference type="OrthoDB" id="9769912at2"/>
<evidence type="ECO:0000256" key="13">
    <source>
        <dbReference type="HAMAP-Rule" id="MF_00384"/>
    </source>
</evidence>
<dbReference type="InterPro" id="IPR006204">
    <property type="entry name" value="GHMP_kinase_N_dom"/>
</dbReference>
<proteinExistence type="inferred from homology"/>
<dbReference type="Pfam" id="PF08544">
    <property type="entry name" value="GHMP_kinases_C"/>
    <property type="match status" value="1"/>
</dbReference>
<accession>A0A0R1U3G2</accession>
<comment type="function">
    <text evidence="12 13">Catalyzes the ATP-dependent phosphorylation of L-homoserine to L-homoserine phosphate.</text>
</comment>
<dbReference type="AlphaFoldDB" id="A0A0R1U3G2"/>
<evidence type="ECO:0000259" key="14">
    <source>
        <dbReference type="Pfam" id="PF00288"/>
    </source>
</evidence>
<organism evidence="16 17">
    <name type="scientific">Lacticaseibacillus pantheris DSM 15945 = JCM 12539 = NBRC 106106</name>
    <dbReference type="NCBI Taxonomy" id="1423783"/>
    <lineage>
        <taxon>Bacteria</taxon>
        <taxon>Bacillati</taxon>
        <taxon>Bacillota</taxon>
        <taxon>Bacilli</taxon>
        <taxon>Lactobacillales</taxon>
        <taxon>Lactobacillaceae</taxon>
        <taxon>Lacticaseibacillus</taxon>
    </lineage>
</organism>
<name>A0A0R1U3G2_9LACO</name>
<keyword evidence="7 13" id="KW-0791">Threonine biosynthesis</keyword>
<evidence type="ECO:0000256" key="1">
    <source>
        <dbReference type="ARBA" id="ARBA00005015"/>
    </source>
</evidence>
<keyword evidence="9 13" id="KW-0418">Kinase</keyword>
<dbReference type="InterPro" id="IPR036554">
    <property type="entry name" value="GHMP_kinase_C_sf"/>
</dbReference>
<gene>
    <name evidence="13" type="primary">thrB</name>
    <name evidence="16" type="ORF">FC50_GL002132</name>
</gene>
<dbReference type="GO" id="GO:0004413">
    <property type="term" value="F:homoserine kinase activity"/>
    <property type="evidence" value="ECO:0007669"/>
    <property type="project" value="UniProtKB-UniRule"/>
</dbReference>
<dbReference type="UniPathway" id="UPA00050">
    <property type="reaction ID" value="UER00064"/>
</dbReference>
<dbReference type="InterPro" id="IPR020568">
    <property type="entry name" value="Ribosomal_Su5_D2-typ_SF"/>
</dbReference>
<evidence type="ECO:0000256" key="3">
    <source>
        <dbReference type="ARBA" id="ARBA00012078"/>
    </source>
</evidence>
<dbReference type="Proteomes" id="UP000051922">
    <property type="component" value="Unassembled WGS sequence"/>
</dbReference>
<dbReference type="PATRIC" id="fig|1423783.4.peg.2185"/>
<evidence type="ECO:0000256" key="12">
    <source>
        <dbReference type="ARBA" id="ARBA00049954"/>
    </source>
</evidence>
<evidence type="ECO:0000256" key="10">
    <source>
        <dbReference type="ARBA" id="ARBA00022840"/>
    </source>
</evidence>
<dbReference type="GO" id="GO:0005524">
    <property type="term" value="F:ATP binding"/>
    <property type="evidence" value="ECO:0007669"/>
    <property type="project" value="UniProtKB-UniRule"/>
</dbReference>
<evidence type="ECO:0000256" key="9">
    <source>
        <dbReference type="ARBA" id="ARBA00022777"/>
    </source>
</evidence>
<feature type="binding site" evidence="13">
    <location>
        <begin position="83"/>
        <end position="93"/>
    </location>
    <ligand>
        <name>ATP</name>
        <dbReference type="ChEBI" id="CHEBI:30616"/>
    </ligand>
</feature>
<keyword evidence="8 13" id="KW-0547">Nucleotide-binding</keyword>
<protein>
    <recommendedName>
        <fullName evidence="4 13">Homoserine kinase</fullName>
        <shortName evidence="13">HK</shortName>
        <shortName evidence="13">HSK</shortName>
        <ecNumber evidence="3 13">2.7.1.39</ecNumber>
    </recommendedName>
</protein>
<dbReference type="STRING" id="1423783.FC50_GL002132"/>
<comment type="caution">
    <text evidence="16">The sequence shown here is derived from an EMBL/GenBank/DDBJ whole genome shotgun (WGS) entry which is preliminary data.</text>
</comment>
<evidence type="ECO:0000256" key="8">
    <source>
        <dbReference type="ARBA" id="ARBA00022741"/>
    </source>
</evidence>
<dbReference type="PRINTS" id="PR00958">
    <property type="entry name" value="HOMSERKINASE"/>
</dbReference>
<dbReference type="PIRSF" id="PIRSF000676">
    <property type="entry name" value="Homoser_kin"/>
    <property type="match status" value="1"/>
</dbReference>
<dbReference type="Pfam" id="PF00288">
    <property type="entry name" value="GHMP_kinases_N"/>
    <property type="match status" value="1"/>
</dbReference>
<dbReference type="SUPFAM" id="SSF55060">
    <property type="entry name" value="GHMP Kinase, C-terminal domain"/>
    <property type="match status" value="1"/>
</dbReference>
<dbReference type="InterPro" id="IPR000870">
    <property type="entry name" value="Homoserine_kinase"/>
</dbReference>
<evidence type="ECO:0000256" key="5">
    <source>
        <dbReference type="ARBA" id="ARBA00022605"/>
    </source>
</evidence>
<comment type="catalytic activity">
    <reaction evidence="11 13">
        <text>L-homoserine + ATP = O-phospho-L-homoserine + ADP + H(+)</text>
        <dbReference type="Rhea" id="RHEA:13985"/>
        <dbReference type="ChEBI" id="CHEBI:15378"/>
        <dbReference type="ChEBI" id="CHEBI:30616"/>
        <dbReference type="ChEBI" id="CHEBI:57476"/>
        <dbReference type="ChEBI" id="CHEBI:57590"/>
        <dbReference type="ChEBI" id="CHEBI:456216"/>
        <dbReference type="EC" id="2.7.1.39"/>
    </reaction>
</comment>
<dbReference type="GO" id="GO:0009088">
    <property type="term" value="P:threonine biosynthetic process"/>
    <property type="evidence" value="ECO:0007669"/>
    <property type="project" value="UniProtKB-UniRule"/>
</dbReference>
<dbReference type="Gene3D" id="3.30.230.10">
    <property type="match status" value="1"/>
</dbReference>
<keyword evidence="13" id="KW-0963">Cytoplasm</keyword>
<reference evidence="16 17" key="1">
    <citation type="journal article" date="2015" name="Genome Announc.">
        <title>Expanding the biotechnology potential of lactobacilli through comparative genomics of 213 strains and associated genera.</title>
        <authorList>
            <person name="Sun Z."/>
            <person name="Harris H.M."/>
            <person name="McCann A."/>
            <person name="Guo C."/>
            <person name="Argimon S."/>
            <person name="Zhang W."/>
            <person name="Yang X."/>
            <person name="Jeffery I.B."/>
            <person name="Cooney J.C."/>
            <person name="Kagawa T.F."/>
            <person name="Liu W."/>
            <person name="Song Y."/>
            <person name="Salvetti E."/>
            <person name="Wrobel A."/>
            <person name="Rasinkangas P."/>
            <person name="Parkhill J."/>
            <person name="Rea M.C."/>
            <person name="O'Sullivan O."/>
            <person name="Ritari J."/>
            <person name="Douillard F.P."/>
            <person name="Paul Ross R."/>
            <person name="Yang R."/>
            <person name="Briner A.E."/>
            <person name="Felis G.E."/>
            <person name="de Vos W.M."/>
            <person name="Barrangou R."/>
            <person name="Klaenhammer T.R."/>
            <person name="Caufield P.W."/>
            <person name="Cui Y."/>
            <person name="Zhang H."/>
            <person name="O'Toole P.W."/>
        </authorList>
    </citation>
    <scope>NUCLEOTIDE SEQUENCE [LARGE SCALE GENOMIC DNA]</scope>
    <source>
        <strain evidence="16 17">DSM 15945</strain>
    </source>
</reference>
<evidence type="ECO:0000256" key="11">
    <source>
        <dbReference type="ARBA" id="ARBA00049375"/>
    </source>
</evidence>
<dbReference type="EC" id="2.7.1.39" evidence="3 13"/>
<dbReference type="PANTHER" id="PTHR20861">
    <property type="entry name" value="HOMOSERINE/4-DIPHOSPHOCYTIDYL-2-C-METHYL-D-ERYTHRITOL KINASE"/>
    <property type="match status" value="1"/>
</dbReference>
<sequence>MINVKVPASSANLGVGYDVLGLAVNMYLHASFATSPDGRLHIHGGDARFHNADNLIYQAFRFGARRLHATVPPLTITTDADMPAARGLGSSAACIVAGLEGANQLYRARWSRDDLLAMATEMEGHPDNVAPAIFGQLCATIMNADGTSCVAQYALNPNWRMVVLIPNVPVSTNAARSILPHTLSYADASYQMGRCTLMTAALSRGDAAMLGHAATDKMQEPYRARLIPEFAAVRQLATTHNAVALISGSGSTMLAIAHDAADAYAIAAVARQQWPQWQVRAVQPDAAGVTSTVAAQAVAE</sequence>
<evidence type="ECO:0000256" key="7">
    <source>
        <dbReference type="ARBA" id="ARBA00022697"/>
    </source>
</evidence>
<comment type="pathway">
    <text evidence="1 13">Amino-acid biosynthesis; L-threonine biosynthesis; L-threonine from L-aspartate: step 4/5.</text>
</comment>
<dbReference type="EMBL" id="AZFJ01000015">
    <property type="protein sequence ID" value="KRL87849.1"/>
    <property type="molecule type" value="Genomic_DNA"/>
</dbReference>
<dbReference type="SUPFAM" id="SSF54211">
    <property type="entry name" value="Ribosomal protein S5 domain 2-like"/>
    <property type="match status" value="1"/>
</dbReference>
<keyword evidence="10 13" id="KW-0067">ATP-binding</keyword>
<dbReference type="Gene3D" id="3.30.70.890">
    <property type="entry name" value="GHMP kinase, C-terminal domain"/>
    <property type="match status" value="1"/>
</dbReference>
<dbReference type="InterPro" id="IPR006203">
    <property type="entry name" value="GHMP_knse_ATP-bd_CS"/>
</dbReference>
<keyword evidence="6 13" id="KW-0808">Transferase</keyword>
<evidence type="ECO:0000259" key="15">
    <source>
        <dbReference type="Pfam" id="PF08544"/>
    </source>
</evidence>
<dbReference type="RefSeq" id="WP_056956213.1">
    <property type="nucleotide sequence ID" value="NZ_AZFJ01000015.1"/>
</dbReference>
<comment type="similarity">
    <text evidence="2 13">Belongs to the GHMP kinase family. Homoserine kinase subfamily.</text>
</comment>
<dbReference type="InterPro" id="IPR013750">
    <property type="entry name" value="GHMP_kinase_C_dom"/>
</dbReference>
<keyword evidence="5 13" id="KW-0028">Amino-acid biosynthesis</keyword>
<evidence type="ECO:0000256" key="2">
    <source>
        <dbReference type="ARBA" id="ARBA00007370"/>
    </source>
</evidence>
<dbReference type="PANTHER" id="PTHR20861:SF1">
    <property type="entry name" value="HOMOSERINE KINASE"/>
    <property type="match status" value="1"/>
</dbReference>
<keyword evidence="17" id="KW-1185">Reference proteome</keyword>
<dbReference type="HAMAP" id="MF_00384">
    <property type="entry name" value="Homoser_kinase"/>
    <property type="match status" value="1"/>
</dbReference>
<evidence type="ECO:0000256" key="4">
    <source>
        <dbReference type="ARBA" id="ARBA00017858"/>
    </source>
</evidence>
<evidence type="ECO:0000313" key="17">
    <source>
        <dbReference type="Proteomes" id="UP000051922"/>
    </source>
</evidence>
<evidence type="ECO:0000313" key="16">
    <source>
        <dbReference type="EMBL" id="KRL87849.1"/>
    </source>
</evidence>
<feature type="domain" description="GHMP kinase C-terminal" evidence="15">
    <location>
        <begin position="199"/>
        <end position="275"/>
    </location>
</feature>
<feature type="domain" description="GHMP kinase N-terminal" evidence="14">
    <location>
        <begin position="54"/>
        <end position="136"/>
    </location>
</feature>
<dbReference type="NCBIfam" id="TIGR00191">
    <property type="entry name" value="thrB"/>
    <property type="match status" value="1"/>
</dbReference>
<dbReference type="InterPro" id="IPR014721">
    <property type="entry name" value="Ribsml_uS5_D2-typ_fold_subgr"/>
</dbReference>
<evidence type="ECO:0000256" key="6">
    <source>
        <dbReference type="ARBA" id="ARBA00022679"/>
    </source>
</evidence>